<dbReference type="STRING" id="22663.A0A218Y2B8"/>
<keyword evidence="2" id="KW-0936">Ethylene signaling pathway</keyword>
<dbReference type="FunFam" id="3.30.730.10:FF:000001">
    <property type="entry name" value="Ethylene-responsive transcription factor 2"/>
    <property type="match status" value="1"/>
</dbReference>
<keyword evidence="7" id="KW-0539">Nucleus</keyword>
<feature type="compositionally biased region" description="Low complexity" evidence="9">
    <location>
        <begin position="301"/>
        <end position="310"/>
    </location>
</feature>
<reference evidence="13" key="1">
    <citation type="journal article" date="2017" name="Plant J.">
        <title>The pomegranate (Punica granatum L.) genome and the genomics of punicalagin biosynthesis.</title>
        <authorList>
            <person name="Qin G."/>
            <person name="Xu C."/>
            <person name="Ming R."/>
            <person name="Tang H."/>
            <person name="Guyot R."/>
            <person name="Kramer E.M."/>
            <person name="Hu Y."/>
            <person name="Yi X."/>
            <person name="Qi Y."/>
            <person name="Xu X."/>
            <person name="Gao Z."/>
            <person name="Pan H."/>
            <person name="Jian J."/>
            <person name="Tian Y."/>
            <person name="Yue Z."/>
            <person name="Xu Y."/>
        </authorList>
    </citation>
    <scope>NUCLEOTIDE SEQUENCE [LARGE SCALE GENOMIC DNA]</scope>
    <source>
        <strain evidence="13">cv. Dabenzi</strain>
    </source>
</reference>
<dbReference type="InterPro" id="IPR051758">
    <property type="entry name" value="ERF/AP2-like"/>
</dbReference>
<dbReference type="GO" id="GO:0000976">
    <property type="term" value="F:transcription cis-regulatory region binding"/>
    <property type="evidence" value="ECO:0007669"/>
    <property type="project" value="UniProtKB-ARBA"/>
</dbReference>
<feature type="compositionally biased region" description="Low complexity" evidence="9">
    <location>
        <begin position="75"/>
        <end position="90"/>
    </location>
</feature>
<comment type="caution">
    <text evidence="11">The sequence shown here is derived from an EMBL/GenBank/DDBJ whole genome shotgun (WGS) entry which is preliminary data.</text>
</comment>
<keyword evidence="4" id="KW-0238">DNA-binding</keyword>
<feature type="compositionally biased region" description="Basic and acidic residues" evidence="9">
    <location>
        <begin position="1"/>
        <end position="21"/>
    </location>
</feature>
<dbReference type="InterPro" id="IPR016177">
    <property type="entry name" value="DNA-bd_dom_sf"/>
</dbReference>
<dbReference type="CDD" id="cd00018">
    <property type="entry name" value="AP2"/>
    <property type="match status" value="1"/>
</dbReference>
<dbReference type="InterPro" id="IPR036955">
    <property type="entry name" value="AP2/ERF_dom_sf"/>
</dbReference>
<evidence type="ECO:0000313" key="14">
    <source>
        <dbReference type="Proteomes" id="UP000233551"/>
    </source>
</evidence>
<dbReference type="SMART" id="SM00380">
    <property type="entry name" value="AP2"/>
    <property type="match status" value="1"/>
</dbReference>
<feature type="region of interest" description="Disordered" evidence="9">
    <location>
        <begin position="262"/>
        <end position="324"/>
    </location>
</feature>
<dbReference type="AlphaFoldDB" id="A0A218Y2B8"/>
<sequence length="397" mass="43412">MDADKSRETGKGIEEEQKATETGRTGDSQSSKGKDLDFSMEAGEQWSSAFTDASMAARPLKKIRSPERIERPTQSSAFPALSSSSPASRLSLPFTSGTSPQHVQLPHQFRTSPSAFPLFQQQQPQNPQQMISFTPQQGNINYQPFFGMEPGSLQQQQLLRYWSNALNLSPRGSTASATTSRSEQGSRPPLQPIHTTKLYRGVRQRHWGKWVAEIRLPRNRNRLWLGTFDTAEDAALAYDREAFRLRGANAKLNFPEHFRNRGQAEAGSTAPSFTSPSPPTLGPIPNSEEDGRSKESGAGPSVEVVESTSRSGGGEGGTGSRPREAAWEEMAEAWCNAISAGWGPGSPVWDDLDTANSFLLQSHLRPRNPNQEPSKSSDVHKEEESSSSDSPSRSGPA</sequence>
<evidence type="ECO:0000256" key="7">
    <source>
        <dbReference type="ARBA" id="ARBA00023242"/>
    </source>
</evidence>
<evidence type="ECO:0000256" key="5">
    <source>
        <dbReference type="ARBA" id="ARBA00023159"/>
    </source>
</evidence>
<organism evidence="11 13">
    <name type="scientific">Punica granatum</name>
    <name type="common">Pomegranate</name>
    <dbReference type="NCBI Taxonomy" id="22663"/>
    <lineage>
        <taxon>Eukaryota</taxon>
        <taxon>Viridiplantae</taxon>
        <taxon>Streptophyta</taxon>
        <taxon>Embryophyta</taxon>
        <taxon>Tracheophyta</taxon>
        <taxon>Spermatophyta</taxon>
        <taxon>Magnoliopsida</taxon>
        <taxon>eudicotyledons</taxon>
        <taxon>Gunneridae</taxon>
        <taxon>Pentapetalae</taxon>
        <taxon>rosids</taxon>
        <taxon>malvids</taxon>
        <taxon>Myrtales</taxon>
        <taxon>Lythraceae</taxon>
        <taxon>Punica</taxon>
    </lineage>
</organism>
<evidence type="ECO:0000313" key="13">
    <source>
        <dbReference type="Proteomes" id="UP000197138"/>
    </source>
</evidence>
<evidence type="ECO:0000256" key="4">
    <source>
        <dbReference type="ARBA" id="ARBA00023125"/>
    </source>
</evidence>
<dbReference type="Gene3D" id="3.30.730.10">
    <property type="entry name" value="AP2/ERF domain"/>
    <property type="match status" value="1"/>
</dbReference>
<evidence type="ECO:0000256" key="3">
    <source>
        <dbReference type="ARBA" id="ARBA00023015"/>
    </source>
</evidence>
<dbReference type="EMBL" id="PGOL01001776">
    <property type="protein sequence ID" value="PKI54613.1"/>
    <property type="molecule type" value="Genomic_DNA"/>
</dbReference>
<dbReference type="PANTHER" id="PTHR31657:SF19">
    <property type="entry name" value="ETHYLENE-RESPONSIVE TRANSCRIPTION FACTOR ERF053"/>
    <property type="match status" value="1"/>
</dbReference>
<dbReference type="OrthoDB" id="771648at2759"/>
<keyword evidence="3" id="KW-0805">Transcription regulation</keyword>
<feature type="region of interest" description="Disordered" evidence="9">
    <location>
        <begin position="1"/>
        <end position="90"/>
    </location>
</feature>
<evidence type="ECO:0000256" key="2">
    <source>
        <dbReference type="ARBA" id="ARBA00022745"/>
    </source>
</evidence>
<dbReference type="EMBL" id="MTKT01000420">
    <property type="protein sequence ID" value="OWM91016.1"/>
    <property type="molecule type" value="Genomic_DNA"/>
</dbReference>
<evidence type="ECO:0000313" key="11">
    <source>
        <dbReference type="EMBL" id="OWM91016.1"/>
    </source>
</evidence>
<dbReference type="Pfam" id="PF00847">
    <property type="entry name" value="AP2"/>
    <property type="match status" value="1"/>
</dbReference>
<dbReference type="GeneID" id="116202811"/>
<accession>A0A218Y2B8</accession>
<dbReference type="GO" id="GO:0009873">
    <property type="term" value="P:ethylene-activated signaling pathway"/>
    <property type="evidence" value="ECO:0007669"/>
    <property type="project" value="UniProtKB-KW"/>
</dbReference>
<dbReference type="PANTHER" id="PTHR31657">
    <property type="entry name" value="ETHYLENE-RESPONSIVE TRANSCRIPTION FACTOR ERF061"/>
    <property type="match status" value="1"/>
</dbReference>
<evidence type="ECO:0000313" key="12">
    <source>
        <dbReference type="EMBL" id="PKI54613.1"/>
    </source>
</evidence>
<comment type="subcellular location">
    <subcellularLocation>
        <location evidence="1">Nucleus</location>
    </subcellularLocation>
</comment>
<evidence type="ECO:0000256" key="9">
    <source>
        <dbReference type="SAM" id="MobiDB-lite"/>
    </source>
</evidence>
<gene>
    <name evidence="11" type="ORF">CDL15_Pgr023349</name>
    <name evidence="12" type="ORF">CRG98_024964</name>
</gene>
<feature type="region of interest" description="Disordered" evidence="9">
    <location>
        <begin position="360"/>
        <end position="397"/>
    </location>
</feature>
<feature type="compositionally biased region" description="Polar residues" evidence="9">
    <location>
        <begin position="22"/>
        <end position="31"/>
    </location>
</feature>
<feature type="region of interest" description="Disordered" evidence="9">
    <location>
        <begin position="170"/>
        <end position="196"/>
    </location>
</feature>
<feature type="compositionally biased region" description="Low complexity" evidence="9">
    <location>
        <begin position="387"/>
        <end position="397"/>
    </location>
</feature>
<protein>
    <recommendedName>
        <fullName evidence="10">AP2/ERF domain-containing protein</fullName>
    </recommendedName>
</protein>
<dbReference type="SUPFAM" id="SSF54171">
    <property type="entry name" value="DNA-binding domain"/>
    <property type="match status" value="1"/>
</dbReference>
<keyword evidence="5" id="KW-0010">Activator</keyword>
<evidence type="ECO:0000256" key="1">
    <source>
        <dbReference type="ARBA" id="ARBA00004123"/>
    </source>
</evidence>
<feature type="compositionally biased region" description="Basic and acidic residues" evidence="9">
    <location>
        <begin position="375"/>
        <end position="384"/>
    </location>
</feature>
<dbReference type="Proteomes" id="UP000197138">
    <property type="component" value="Unassembled WGS sequence"/>
</dbReference>
<dbReference type="GO" id="GO:0005634">
    <property type="term" value="C:nucleus"/>
    <property type="evidence" value="ECO:0007669"/>
    <property type="project" value="UniProtKB-SubCell"/>
</dbReference>
<keyword evidence="6" id="KW-0804">Transcription</keyword>
<evidence type="ECO:0000256" key="8">
    <source>
        <dbReference type="ARBA" id="ARBA00024343"/>
    </source>
</evidence>
<dbReference type="Proteomes" id="UP000233551">
    <property type="component" value="Unassembled WGS sequence"/>
</dbReference>
<proteinExistence type="inferred from homology"/>
<feature type="domain" description="AP2/ERF" evidence="10">
    <location>
        <begin position="198"/>
        <end position="255"/>
    </location>
</feature>
<dbReference type="InterPro" id="IPR001471">
    <property type="entry name" value="AP2/ERF_dom"/>
</dbReference>
<dbReference type="GO" id="GO:0003700">
    <property type="term" value="F:DNA-binding transcription factor activity"/>
    <property type="evidence" value="ECO:0007669"/>
    <property type="project" value="InterPro"/>
</dbReference>
<name>A0A218Y2B8_PUNGR</name>
<evidence type="ECO:0000259" key="10">
    <source>
        <dbReference type="PROSITE" id="PS51032"/>
    </source>
</evidence>
<evidence type="ECO:0000256" key="6">
    <source>
        <dbReference type="ARBA" id="ARBA00023163"/>
    </source>
</evidence>
<keyword evidence="14" id="KW-1185">Reference proteome</keyword>
<reference evidence="11" key="2">
    <citation type="submission" date="2017-06" db="EMBL/GenBank/DDBJ databases">
        <title>The pomegranate genome and the genomics of punicalagin biosynthesis.</title>
        <authorList>
            <person name="Xu C."/>
        </authorList>
    </citation>
    <scope>NUCLEOTIDE SEQUENCE [LARGE SCALE GENOMIC DNA]</scope>
    <source>
        <tissue evidence="11">Fresh leaf</tissue>
    </source>
</reference>
<comment type="similarity">
    <text evidence="8">Belongs to the AP2/ERF transcription factor family. ERF subfamily.</text>
</comment>
<dbReference type="PROSITE" id="PS51032">
    <property type="entry name" value="AP2_ERF"/>
    <property type="match status" value="1"/>
</dbReference>
<dbReference type="PRINTS" id="PR00367">
    <property type="entry name" value="ETHRSPELEMNT"/>
</dbReference>
<reference evidence="12 14" key="3">
    <citation type="submission" date="2017-11" db="EMBL/GenBank/DDBJ databases">
        <title>De-novo sequencing of pomegranate (Punica granatum L.) genome.</title>
        <authorList>
            <person name="Akparov Z."/>
            <person name="Amiraslanov A."/>
            <person name="Hajiyeva S."/>
            <person name="Abbasov M."/>
            <person name="Kaur K."/>
            <person name="Hamwieh A."/>
            <person name="Solovyev V."/>
            <person name="Salamov A."/>
            <person name="Braich B."/>
            <person name="Kosarev P."/>
            <person name="Mahmoud A."/>
            <person name="Hajiyev E."/>
            <person name="Babayeva S."/>
            <person name="Izzatullayeva V."/>
            <person name="Mammadov A."/>
            <person name="Mammadov A."/>
            <person name="Sharifova S."/>
            <person name="Ojaghi J."/>
            <person name="Eynullazada K."/>
            <person name="Bayramov B."/>
            <person name="Abdulazimova A."/>
            <person name="Shahmuradov I."/>
        </authorList>
    </citation>
    <scope>NUCLEOTIDE SEQUENCE [LARGE SCALE GENOMIC DNA]</scope>
    <source>
        <strain evidence="12">AG2017</strain>
        <strain evidence="14">cv. AG2017</strain>
        <tissue evidence="12">Leaf</tissue>
    </source>
</reference>